<dbReference type="FunFam" id="3.40.640.10:FF:000090">
    <property type="entry name" value="Pyridoxal phosphate-dependent aminotransferase"/>
    <property type="match status" value="1"/>
</dbReference>
<proteinExistence type="inferred from homology"/>
<comment type="caution">
    <text evidence="13">The sequence shown here is derived from an EMBL/GenBank/DDBJ whole genome shotgun (WGS) entry which is preliminary data.</text>
</comment>
<dbReference type="EC" id="2.6.1.102" evidence="8"/>
<dbReference type="SUPFAM" id="SSF53383">
    <property type="entry name" value="PLP-dependent transferases"/>
    <property type="match status" value="1"/>
</dbReference>
<protein>
    <recommendedName>
        <fullName evidence="9">GDP-perosamine synthase</fullName>
        <ecNumber evidence="8">2.6.1.102</ecNumber>
    </recommendedName>
</protein>
<dbReference type="EMBL" id="NSLJ01000009">
    <property type="protein sequence ID" value="PDP44201.1"/>
    <property type="molecule type" value="Genomic_DNA"/>
</dbReference>
<dbReference type="InterPro" id="IPR015421">
    <property type="entry name" value="PyrdxlP-dep_Trfase_major"/>
</dbReference>
<reference evidence="13 14" key="1">
    <citation type="submission" date="2017-09" db="EMBL/GenBank/DDBJ databases">
        <title>Phase variable restriction modification systems are present in the genome sequences of periodontal pathogens Prevotella intermedia, Tannerella forsythia and Porphyromonas gingivalis.</title>
        <authorList>
            <person name="Haigh R.D."/>
            <person name="Crawford L."/>
            <person name="Ralph J."/>
            <person name="Wanford J."/>
            <person name="Vartoukian S.R."/>
            <person name="Hijazib K."/>
            <person name="Wade W."/>
            <person name="Oggioni M.R."/>
        </authorList>
    </citation>
    <scope>NUCLEOTIDE SEQUENCE [LARGE SCALE GENOMIC DNA]</scope>
    <source>
        <strain evidence="13 14">WW11663</strain>
    </source>
</reference>
<evidence type="ECO:0000313" key="14">
    <source>
        <dbReference type="Proteomes" id="UP000219259"/>
    </source>
</evidence>
<dbReference type="InterPro" id="IPR015424">
    <property type="entry name" value="PyrdxlP-dep_Trfase"/>
</dbReference>
<comment type="catalytic activity">
    <reaction evidence="7">
        <text>GDP-alpha-D-perosamine + 2-oxoglutarate = GDP-4-dehydro-alpha-D-rhamnose + L-glutamate</text>
        <dbReference type="Rhea" id="RHEA:36779"/>
        <dbReference type="ChEBI" id="CHEBI:16810"/>
        <dbReference type="ChEBI" id="CHEBI:29985"/>
        <dbReference type="ChEBI" id="CHEBI:57964"/>
        <dbReference type="ChEBI" id="CHEBI:73996"/>
        <dbReference type="EC" id="2.6.1.102"/>
    </reaction>
</comment>
<dbReference type="InterPro" id="IPR015422">
    <property type="entry name" value="PyrdxlP-dep_Trfase_small"/>
</dbReference>
<comment type="similarity">
    <text evidence="6 12">Belongs to the DegT/DnrJ/EryC1 family.</text>
</comment>
<comment type="pathway">
    <text evidence="2">Bacterial outer membrane biogenesis; LPS O-antigen biosynthesis.</text>
</comment>
<dbReference type="Gene3D" id="3.90.1150.10">
    <property type="entry name" value="Aspartate Aminotransferase, domain 1"/>
    <property type="match status" value="1"/>
</dbReference>
<dbReference type="PANTHER" id="PTHR30244:SF30">
    <property type="entry name" value="BLR5990 PROTEIN"/>
    <property type="match status" value="1"/>
</dbReference>
<organism evidence="13 14">
    <name type="scientific">Tannerella forsythia</name>
    <name type="common">Bacteroides forsythus</name>
    <dbReference type="NCBI Taxonomy" id="28112"/>
    <lineage>
        <taxon>Bacteria</taxon>
        <taxon>Pseudomonadati</taxon>
        <taxon>Bacteroidota</taxon>
        <taxon>Bacteroidia</taxon>
        <taxon>Bacteroidales</taxon>
        <taxon>Tannerellaceae</taxon>
        <taxon>Tannerella</taxon>
    </lineage>
</organism>
<evidence type="ECO:0000256" key="9">
    <source>
        <dbReference type="ARBA" id="ARBA00074221"/>
    </source>
</evidence>
<evidence type="ECO:0000313" key="13">
    <source>
        <dbReference type="EMBL" id="PDP44201.1"/>
    </source>
</evidence>
<dbReference type="GO" id="GO:0000271">
    <property type="term" value="P:polysaccharide biosynthetic process"/>
    <property type="evidence" value="ECO:0007669"/>
    <property type="project" value="TreeGrafter"/>
</dbReference>
<dbReference type="CDD" id="cd00616">
    <property type="entry name" value="AHBA_syn"/>
    <property type="match status" value="1"/>
</dbReference>
<sequence length="387" mass="43894">MESSYKKITDFIHDLYGAPEVPLHAPCFIGNEKKYLAECVDTTFVSSVGQFVDRFEEKMAQYTGAARAVTCVNGTNALHLALLLVGVARGDEVLTQALTFIATCNAIRYIDAHPVFLDVDQSTMGLSPDAMRDWLFRNAEMKDSQCFNKNTQRRIKACVPMHTFGHPARIDEIAAVCEEYHIELVEDAAESLGSLYKGQHTGLFGRVGVISFNGNKTITTGGGGMLLLNNEELGAQAKHLTTQAKVPHRWEFIHDRVGYNYRMPNINAALGCAQLEHLEEFVLNKRETVEKYHAFFATIDDMDYFLEPENCRSNYWLNTILLKDRQAQQDFLQYTNAHGIMTRPAWQLMNRLEMFKGCETDGLKHTQWLEERIVNIPSSVRLNNLKQ</sequence>
<dbReference type="InterPro" id="IPR026385">
    <property type="entry name" value="LegC-like"/>
</dbReference>
<dbReference type="Proteomes" id="UP000219259">
    <property type="component" value="Unassembled WGS sequence"/>
</dbReference>
<evidence type="ECO:0000256" key="1">
    <source>
        <dbReference type="ARBA" id="ARBA00001933"/>
    </source>
</evidence>
<dbReference type="GO" id="GO:0102933">
    <property type="term" value="F:GDP-4-dehydro-6-deoxy-D-mannose-4-aminotransferase activity"/>
    <property type="evidence" value="ECO:0007669"/>
    <property type="project" value="UniProtKB-EC"/>
</dbReference>
<evidence type="ECO:0000256" key="4">
    <source>
        <dbReference type="ARBA" id="ARBA00022679"/>
    </source>
</evidence>
<keyword evidence="3 13" id="KW-0032">Aminotransferase</keyword>
<evidence type="ECO:0000256" key="12">
    <source>
        <dbReference type="RuleBase" id="RU004508"/>
    </source>
</evidence>
<evidence type="ECO:0000256" key="10">
    <source>
        <dbReference type="PIRSR" id="PIRSR000390-1"/>
    </source>
</evidence>
<dbReference type="PIRSF" id="PIRSF000390">
    <property type="entry name" value="PLP_StrS"/>
    <property type="match status" value="1"/>
</dbReference>
<dbReference type="Gene3D" id="3.40.640.10">
    <property type="entry name" value="Type I PLP-dependent aspartate aminotransferase-like (Major domain)"/>
    <property type="match status" value="1"/>
</dbReference>
<evidence type="ECO:0000256" key="2">
    <source>
        <dbReference type="ARBA" id="ARBA00005125"/>
    </source>
</evidence>
<dbReference type="RefSeq" id="WP_060827578.1">
    <property type="nucleotide sequence ID" value="NZ_CAJPTF010000004.1"/>
</dbReference>
<evidence type="ECO:0000256" key="7">
    <source>
        <dbReference type="ARBA" id="ARBA00051587"/>
    </source>
</evidence>
<keyword evidence="5 11" id="KW-0663">Pyridoxal phosphate</keyword>
<evidence type="ECO:0000256" key="3">
    <source>
        <dbReference type="ARBA" id="ARBA00022576"/>
    </source>
</evidence>
<evidence type="ECO:0000256" key="11">
    <source>
        <dbReference type="PIRSR" id="PIRSR000390-2"/>
    </source>
</evidence>
<evidence type="ECO:0000256" key="6">
    <source>
        <dbReference type="ARBA" id="ARBA00037999"/>
    </source>
</evidence>
<feature type="modified residue" description="N6-(pyridoxal phosphate)lysine" evidence="11">
    <location>
        <position position="216"/>
    </location>
</feature>
<dbReference type="Pfam" id="PF01041">
    <property type="entry name" value="DegT_DnrJ_EryC1"/>
    <property type="match status" value="1"/>
</dbReference>
<gene>
    <name evidence="13" type="ORF">CLI86_04945</name>
</gene>
<dbReference type="NCBIfam" id="TIGR04181">
    <property type="entry name" value="NHT_00031"/>
    <property type="match status" value="1"/>
</dbReference>
<accession>A0A2A6E936</accession>
<comment type="cofactor">
    <cofactor evidence="1">
        <name>pyridoxal 5'-phosphate</name>
        <dbReference type="ChEBI" id="CHEBI:597326"/>
    </cofactor>
</comment>
<dbReference type="PANTHER" id="PTHR30244">
    <property type="entry name" value="TRANSAMINASE"/>
    <property type="match status" value="1"/>
</dbReference>
<feature type="active site" description="Proton acceptor" evidence="10">
    <location>
        <position position="216"/>
    </location>
</feature>
<evidence type="ECO:0000256" key="5">
    <source>
        <dbReference type="ARBA" id="ARBA00022898"/>
    </source>
</evidence>
<dbReference type="GO" id="GO:0030170">
    <property type="term" value="F:pyridoxal phosphate binding"/>
    <property type="evidence" value="ECO:0007669"/>
    <property type="project" value="TreeGrafter"/>
</dbReference>
<dbReference type="AlphaFoldDB" id="A0A2A6E936"/>
<keyword evidence="4 13" id="KW-0808">Transferase</keyword>
<dbReference type="InterPro" id="IPR000653">
    <property type="entry name" value="DegT/StrS_aminotransferase"/>
</dbReference>
<evidence type="ECO:0000256" key="8">
    <source>
        <dbReference type="ARBA" id="ARBA00066317"/>
    </source>
</evidence>
<name>A0A2A6E936_TANFO</name>